<protein>
    <submittedName>
        <fullName evidence="1">Uncharacterized protein</fullName>
    </submittedName>
</protein>
<dbReference type="EMBL" id="NCKW01003796">
    <property type="protein sequence ID" value="POM75492.1"/>
    <property type="molecule type" value="Genomic_DNA"/>
</dbReference>
<reference evidence="1 2" key="1">
    <citation type="journal article" date="2017" name="Genome Biol. Evol.">
        <title>Phytophthora megakarya and P. palmivora, closely related causal agents of cacao black pod rot, underwent increases in genome sizes and gene numbers by different mechanisms.</title>
        <authorList>
            <person name="Ali S.S."/>
            <person name="Shao J."/>
            <person name="Lary D.J."/>
            <person name="Kronmiller B."/>
            <person name="Shen D."/>
            <person name="Strem M.D."/>
            <person name="Amoako-Attah I."/>
            <person name="Akrofi A.Y."/>
            <person name="Begoude B.A."/>
            <person name="Ten Hoopen G.M."/>
            <person name="Coulibaly K."/>
            <person name="Kebe B.I."/>
            <person name="Melnick R.L."/>
            <person name="Guiltinan M.J."/>
            <person name="Tyler B.M."/>
            <person name="Meinhardt L.W."/>
            <person name="Bailey B.A."/>
        </authorList>
    </citation>
    <scope>NUCLEOTIDE SEQUENCE [LARGE SCALE GENOMIC DNA]</scope>
    <source>
        <strain evidence="2">sbr112.9</strain>
    </source>
</reference>
<dbReference type="AlphaFoldDB" id="A0A2P4YCF9"/>
<dbReference type="Proteomes" id="UP000237271">
    <property type="component" value="Unassembled WGS sequence"/>
</dbReference>
<name>A0A2P4YCF9_9STRA</name>
<accession>A0A2P4YCF9</accession>
<comment type="caution">
    <text evidence="1">The sequence shown here is derived from an EMBL/GenBank/DDBJ whole genome shotgun (WGS) entry which is preliminary data.</text>
</comment>
<keyword evidence="2" id="KW-1185">Reference proteome</keyword>
<evidence type="ECO:0000313" key="1">
    <source>
        <dbReference type="EMBL" id="POM75492.1"/>
    </source>
</evidence>
<gene>
    <name evidence="1" type="ORF">PHPALM_7403</name>
</gene>
<organism evidence="1 2">
    <name type="scientific">Phytophthora palmivora</name>
    <dbReference type="NCBI Taxonomy" id="4796"/>
    <lineage>
        <taxon>Eukaryota</taxon>
        <taxon>Sar</taxon>
        <taxon>Stramenopiles</taxon>
        <taxon>Oomycota</taxon>
        <taxon>Peronosporomycetes</taxon>
        <taxon>Peronosporales</taxon>
        <taxon>Peronosporaceae</taxon>
        <taxon>Phytophthora</taxon>
    </lineage>
</organism>
<evidence type="ECO:0000313" key="2">
    <source>
        <dbReference type="Proteomes" id="UP000237271"/>
    </source>
</evidence>
<proteinExistence type="predicted"/>
<sequence>MNQTYGKSWYFVTLAQPDGTPHKAALLPSFRCKQPFAPLLLNTTTMWNSMQHCWATCEQLLFVLAICLHPAYYLNAVRLVGTKVSGHASIYKIAEYYYVPLLTSDPTLENPIPHSLPTQASIDSIILIGQNGNL</sequence>